<keyword evidence="1" id="KW-0472">Membrane</keyword>
<keyword evidence="1" id="KW-1133">Transmembrane helix</keyword>
<protein>
    <recommendedName>
        <fullName evidence="4">DUF304 domain-containing protein</fullName>
    </recommendedName>
</protein>
<reference evidence="2 3" key="1">
    <citation type="submission" date="2017-05" db="EMBL/GenBank/DDBJ databases">
        <title>The draft genome sequence of Idiomarina salinarum WNB302.</title>
        <authorList>
            <person name="Sun Y."/>
            <person name="Chen B."/>
            <person name="Du Z."/>
        </authorList>
    </citation>
    <scope>NUCLEOTIDE SEQUENCE [LARGE SCALE GENOMIC DNA]</scope>
    <source>
        <strain evidence="2 3">WNB302</strain>
    </source>
</reference>
<dbReference type="RefSeq" id="WP_094968319.1">
    <property type="nucleotide sequence ID" value="NZ_NGJN01000004.1"/>
</dbReference>
<keyword evidence="1" id="KW-0812">Transmembrane</keyword>
<comment type="caution">
    <text evidence="2">The sequence shown here is derived from an EMBL/GenBank/DDBJ whole genome shotgun (WGS) entry which is preliminary data.</text>
</comment>
<keyword evidence="3" id="KW-1185">Reference proteome</keyword>
<dbReference type="AlphaFoldDB" id="A0A265UTB8"/>
<dbReference type="OrthoDB" id="1452926at2"/>
<evidence type="ECO:0000313" key="2">
    <source>
        <dbReference type="EMBL" id="OZV68554.1"/>
    </source>
</evidence>
<feature type="transmembrane region" description="Helical" evidence="1">
    <location>
        <begin position="12"/>
        <end position="33"/>
    </location>
</feature>
<sequence length="158" mass="18817">MRTDNRKVRNTVISIYFVLVIFAILLAAVFKSLDIYPDITWYIIIGFFVVMILFYAIARYFEYDSDGDKVYIINKGLILTEYINYRGKQVEFARQELVNFRINNYLVYKALVLTLKSKHGKLSKERFNVTLCKPKKLRYIRQSLRKIIKENKTHKQQG</sequence>
<name>A0A265UTB8_9FLAO</name>
<gene>
    <name evidence="2" type="ORF">CA834_08760</name>
</gene>
<dbReference type="Proteomes" id="UP000216840">
    <property type="component" value="Unassembled WGS sequence"/>
</dbReference>
<evidence type="ECO:0000256" key="1">
    <source>
        <dbReference type="SAM" id="Phobius"/>
    </source>
</evidence>
<proteinExistence type="predicted"/>
<feature type="transmembrane region" description="Helical" evidence="1">
    <location>
        <begin position="39"/>
        <end position="58"/>
    </location>
</feature>
<evidence type="ECO:0000313" key="3">
    <source>
        <dbReference type="Proteomes" id="UP000216840"/>
    </source>
</evidence>
<dbReference type="EMBL" id="NGJN01000004">
    <property type="protein sequence ID" value="OZV68554.1"/>
    <property type="molecule type" value="Genomic_DNA"/>
</dbReference>
<organism evidence="2 3">
    <name type="scientific">Winogradskyella aurantia</name>
    <dbReference type="NCBI Taxonomy" id="1915063"/>
    <lineage>
        <taxon>Bacteria</taxon>
        <taxon>Pseudomonadati</taxon>
        <taxon>Bacteroidota</taxon>
        <taxon>Flavobacteriia</taxon>
        <taxon>Flavobacteriales</taxon>
        <taxon>Flavobacteriaceae</taxon>
        <taxon>Winogradskyella</taxon>
    </lineage>
</organism>
<accession>A0A265UTB8</accession>
<evidence type="ECO:0008006" key="4">
    <source>
        <dbReference type="Google" id="ProtNLM"/>
    </source>
</evidence>